<name>G0EG55_PYRF1</name>
<proteinExistence type="predicted"/>
<dbReference type="Proteomes" id="UP000001037">
    <property type="component" value="Chromosome"/>
</dbReference>
<dbReference type="STRING" id="694429.Pyrfu_0432"/>
<evidence type="ECO:0000313" key="2">
    <source>
        <dbReference type="Proteomes" id="UP000001037"/>
    </source>
</evidence>
<dbReference type="GeneID" id="11140079"/>
<evidence type="ECO:0000313" key="1">
    <source>
        <dbReference type="EMBL" id="AEM38303.1"/>
    </source>
</evidence>
<gene>
    <name evidence="1" type="ordered locus">Pyrfu_0432</name>
</gene>
<dbReference type="KEGG" id="pfm:Pyrfu_0432"/>
<dbReference type="AlphaFoldDB" id="G0EG55"/>
<sequence>MVCRLRLDIPEGLVARDFALSLLYLAAPGRVEARGEDVEVDMPDCDALLDVVSDLLGDPCRLAGSSPSSRRSVARTCSAELPHASEFEKLGAKLRAGVRIRSVNDAIEALRRLSRGETIDSPRVDSRPLIRAEYREYARGFGGAVQGAAGSTTGRGRRGRTHSVSVIAARSYLPVSIHAQLLAALGYCATLAAFEGGGRTHHLLVHRGFSDALQPLLPGLHAKLRLLYRRYIQASNILDPSVYLVAASALVAAEASCADIEEGDLTLPVARLTLKQRSATLDVLEEAPLGSVYRLLCSAQIDVQTNLLEPILVLWDAAMRGADQITAILNRYANSLLVASITGSTDYLLAAERVAFAPLVSGSEVLHARGSTCLERGACICASDSTLPVGAALDRLVNFARMALESLLARRSMGP</sequence>
<dbReference type="InParanoid" id="G0EG55"/>
<reference evidence="1 2" key="1">
    <citation type="journal article" date="2011" name="Stand. Genomic Sci.">
        <title>Complete genome sequence of the hyperthermophilic chemolithoautotroph Pyrolobus fumarii type strain (1A).</title>
        <authorList>
            <person name="Anderson I."/>
            <person name="Goker M."/>
            <person name="Nolan M."/>
            <person name="Lucas S."/>
            <person name="Hammon N."/>
            <person name="Deshpande S."/>
            <person name="Cheng J.F."/>
            <person name="Tapia R."/>
            <person name="Han C."/>
            <person name="Goodwin L."/>
            <person name="Pitluck S."/>
            <person name="Huntemann M."/>
            <person name="Liolios K."/>
            <person name="Ivanova N."/>
            <person name="Pagani I."/>
            <person name="Mavromatis K."/>
            <person name="Ovchinikova G."/>
            <person name="Pati A."/>
            <person name="Chen A."/>
            <person name="Palaniappan K."/>
            <person name="Land M."/>
            <person name="Hauser L."/>
            <person name="Brambilla E.M."/>
            <person name="Huber H."/>
            <person name="Yasawong M."/>
            <person name="Rohde M."/>
            <person name="Spring S."/>
            <person name="Abt B."/>
            <person name="Sikorski J."/>
            <person name="Wirth R."/>
            <person name="Detter J.C."/>
            <person name="Woyke T."/>
            <person name="Bristow J."/>
            <person name="Eisen J.A."/>
            <person name="Markowitz V."/>
            <person name="Hugenholtz P."/>
            <person name="Kyrpides N.C."/>
            <person name="Klenk H.P."/>
            <person name="Lapidus A."/>
        </authorList>
    </citation>
    <scope>NUCLEOTIDE SEQUENCE [LARGE SCALE GENOMIC DNA]</scope>
    <source>
        <strain evidence="2">DSM 11204 / 1A</strain>
    </source>
</reference>
<accession>G0EG55</accession>
<keyword evidence="2" id="KW-1185">Reference proteome</keyword>
<organism evidence="1 2">
    <name type="scientific">Pyrolobus fumarii (strain DSM 11204 / 1A)</name>
    <dbReference type="NCBI Taxonomy" id="694429"/>
    <lineage>
        <taxon>Archaea</taxon>
        <taxon>Thermoproteota</taxon>
        <taxon>Thermoprotei</taxon>
        <taxon>Desulfurococcales</taxon>
        <taxon>Pyrodictiaceae</taxon>
        <taxon>Pyrolobus</taxon>
    </lineage>
</organism>
<dbReference type="EMBL" id="CP002838">
    <property type="protein sequence ID" value="AEM38303.1"/>
    <property type="molecule type" value="Genomic_DNA"/>
</dbReference>
<dbReference type="RefSeq" id="WP_014025980.1">
    <property type="nucleotide sequence ID" value="NC_015931.1"/>
</dbReference>
<dbReference type="HOGENOM" id="CLU_661600_0_0_2"/>
<protein>
    <submittedName>
        <fullName evidence="1">Uncharacterized protein</fullName>
    </submittedName>
</protein>